<accession>A0AAW0PE39</accession>
<feature type="compositionally biased region" description="Polar residues" evidence="1">
    <location>
        <begin position="100"/>
        <end position="121"/>
    </location>
</feature>
<dbReference type="EMBL" id="JBBPFD010000005">
    <property type="protein sequence ID" value="KAK7925489.1"/>
    <property type="molecule type" value="Genomic_DNA"/>
</dbReference>
<organism evidence="2 3">
    <name type="scientific">Mugilogobius chulae</name>
    <name type="common">yellowstripe goby</name>
    <dbReference type="NCBI Taxonomy" id="88201"/>
    <lineage>
        <taxon>Eukaryota</taxon>
        <taxon>Metazoa</taxon>
        <taxon>Chordata</taxon>
        <taxon>Craniata</taxon>
        <taxon>Vertebrata</taxon>
        <taxon>Euteleostomi</taxon>
        <taxon>Actinopterygii</taxon>
        <taxon>Neopterygii</taxon>
        <taxon>Teleostei</taxon>
        <taxon>Neoteleostei</taxon>
        <taxon>Acanthomorphata</taxon>
        <taxon>Gobiaria</taxon>
        <taxon>Gobiiformes</taxon>
        <taxon>Gobioidei</taxon>
        <taxon>Gobiidae</taxon>
        <taxon>Gobionellinae</taxon>
        <taxon>Mugilogobius</taxon>
    </lineage>
</organism>
<protein>
    <submittedName>
        <fullName evidence="2">Uncharacterized protein</fullName>
    </submittedName>
</protein>
<feature type="compositionally biased region" description="Basic residues" evidence="1">
    <location>
        <begin position="126"/>
        <end position="141"/>
    </location>
</feature>
<dbReference type="Proteomes" id="UP001460270">
    <property type="component" value="Unassembled WGS sequence"/>
</dbReference>
<feature type="compositionally biased region" description="Acidic residues" evidence="1">
    <location>
        <begin position="20"/>
        <end position="60"/>
    </location>
</feature>
<gene>
    <name evidence="2" type="ORF">WMY93_007799</name>
</gene>
<dbReference type="AlphaFoldDB" id="A0AAW0PE39"/>
<feature type="region of interest" description="Disordered" evidence="1">
    <location>
        <begin position="18"/>
        <end position="161"/>
    </location>
</feature>
<evidence type="ECO:0000313" key="3">
    <source>
        <dbReference type="Proteomes" id="UP001460270"/>
    </source>
</evidence>
<keyword evidence="3" id="KW-1185">Reference proteome</keyword>
<evidence type="ECO:0000313" key="2">
    <source>
        <dbReference type="EMBL" id="KAK7925489.1"/>
    </source>
</evidence>
<proteinExistence type="predicted"/>
<reference evidence="3" key="1">
    <citation type="submission" date="2024-04" db="EMBL/GenBank/DDBJ databases">
        <title>Salinicola lusitanus LLJ914,a marine bacterium isolated from the Okinawa Trough.</title>
        <authorList>
            <person name="Li J."/>
        </authorList>
    </citation>
    <scope>NUCLEOTIDE SEQUENCE [LARGE SCALE GENOMIC DNA]</scope>
</reference>
<sequence length="211" mass="23261">MPVPKKMNVQQALAQIFDLMNEENDDTGSELGEGEDDDDDSGDDSGEDSGGEDENDEDYLPESVQRFAHVDSRRSTTRQRPRSPSPPPLCAPLVKEEELSQSSVQPRSSTCSQSSLPTCTSERGRTAQRGKAKQKRSRRRTPASAPLPEWQRGSWQPKDIPFTASPGLAGLELVKGQILMRRQCAEVQDERVWEGIMSLCGLDSAADLLSE</sequence>
<comment type="caution">
    <text evidence="2">The sequence shown here is derived from an EMBL/GenBank/DDBJ whole genome shotgun (WGS) entry which is preliminary data.</text>
</comment>
<evidence type="ECO:0000256" key="1">
    <source>
        <dbReference type="SAM" id="MobiDB-lite"/>
    </source>
</evidence>
<name>A0AAW0PE39_9GOBI</name>